<protein>
    <submittedName>
        <fullName evidence="2">Uncharacterized protein</fullName>
    </submittedName>
</protein>
<accession>A0A5E4UKR7</accession>
<evidence type="ECO:0000256" key="1">
    <source>
        <dbReference type="SAM" id="Phobius"/>
    </source>
</evidence>
<dbReference type="Proteomes" id="UP000382577">
    <property type="component" value="Unassembled WGS sequence"/>
</dbReference>
<proteinExistence type="predicted"/>
<gene>
    <name evidence="2" type="ORF">PFI31113_02049</name>
</gene>
<name>A0A5E4UKR7_9BURK</name>
<evidence type="ECO:0000313" key="2">
    <source>
        <dbReference type="EMBL" id="VVE00264.1"/>
    </source>
</evidence>
<evidence type="ECO:0000313" key="3">
    <source>
        <dbReference type="Proteomes" id="UP000382577"/>
    </source>
</evidence>
<dbReference type="EMBL" id="CABPRW010000004">
    <property type="protein sequence ID" value="VVE00264.1"/>
    <property type="molecule type" value="Genomic_DNA"/>
</dbReference>
<reference evidence="2 3" key="1">
    <citation type="submission" date="2019-08" db="EMBL/GenBank/DDBJ databases">
        <authorList>
            <person name="Peeters C."/>
        </authorList>
    </citation>
    <scope>NUCLEOTIDE SEQUENCE [LARGE SCALE GENOMIC DNA]</scope>
    <source>
        <strain evidence="2 3">LMG 31113</strain>
    </source>
</reference>
<feature type="transmembrane region" description="Helical" evidence="1">
    <location>
        <begin position="12"/>
        <end position="33"/>
    </location>
</feature>
<sequence>MATSFGEIWYTIGALVVIALLAGMVWELGVWWTRHPDHRAVQRLEHAWEKIRHPRIDCPQQGIVRAVGKAADGYQPEGRCVPRGKWCDCRVAQSSFRWRGTSVSQRSRSSSGYGLLPCNARLMRLLPLGRGTLGREAPAGVPARSR</sequence>
<organism evidence="2 3">
    <name type="scientific">Pandoraea fibrosis</name>
    <dbReference type="NCBI Taxonomy" id="1891094"/>
    <lineage>
        <taxon>Bacteria</taxon>
        <taxon>Pseudomonadati</taxon>
        <taxon>Pseudomonadota</taxon>
        <taxon>Betaproteobacteria</taxon>
        <taxon>Burkholderiales</taxon>
        <taxon>Burkholderiaceae</taxon>
        <taxon>Pandoraea</taxon>
    </lineage>
</organism>
<keyword evidence="1" id="KW-0812">Transmembrane</keyword>
<keyword evidence="1" id="KW-1133">Transmembrane helix</keyword>
<dbReference type="AlphaFoldDB" id="A0A5E4UKR7"/>
<keyword evidence="1" id="KW-0472">Membrane</keyword>